<protein>
    <submittedName>
        <fullName evidence="1">Uncharacterized protein</fullName>
    </submittedName>
</protein>
<comment type="caution">
    <text evidence="1">The sequence shown here is derived from an EMBL/GenBank/DDBJ whole genome shotgun (WGS) entry which is preliminary data.</text>
</comment>
<accession>A0A0F9FRE7</accession>
<dbReference type="EMBL" id="LAZR01029320">
    <property type="protein sequence ID" value="KKL59930.1"/>
    <property type="molecule type" value="Genomic_DNA"/>
</dbReference>
<organism evidence="1">
    <name type="scientific">marine sediment metagenome</name>
    <dbReference type="NCBI Taxonomy" id="412755"/>
    <lineage>
        <taxon>unclassified sequences</taxon>
        <taxon>metagenomes</taxon>
        <taxon>ecological metagenomes</taxon>
    </lineage>
</organism>
<feature type="non-terminal residue" evidence="1">
    <location>
        <position position="1"/>
    </location>
</feature>
<sequence length="83" mass="9313">ANFGHECFLLFVALNKTTVARYEADRRGIQPIILARCPNLPDHFTLVTRGTLAPHCRQPIAKRLCETTAREGQATQGSSYRSR</sequence>
<name>A0A0F9FRE7_9ZZZZ</name>
<gene>
    <name evidence="1" type="ORF">LCGC14_2210390</name>
</gene>
<dbReference type="AlphaFoldDB" id="A0A0F9FRE7"/>
<evidence type="ECO:0000313" key="1">
    <source>
        <dbReference type="EMBL" id="KKL59930.1"/>
    </source>
</evidence>
<reference evidence="1" key="1">
    <citation type="journal article" date="2015" name="Nature">
        <title>Complex archaea that bridge the gap between prokaryotes and eukaryotes.</title>
        <authorList>
            <person name="Spang A."/>
            <person name="Saw J.H."/>
            <person name="Jorgensen S.L."/>
            <person name="Zaremba-Niedzwiedzka K."/>
            <person name="Martijn J."/>
            <person name="Lind A.E."/>
            <person name="van Eijk R."/>
            <person name="Schleper C."/>
            <person name="Guy L."/>
            <person name="Ettema T.J."/>
        </authorList>
    </citation>
    <scope>NUCLEOTIDE SEQUENCE</scope>
</reference>
<proteinExistence type="predicted"/>